<dbReference type="AlphaFoldDB" id="M3HIL2"/>
<dbReference type="Proteomes" id="UP000011778">
    <property type="component" value="Unassembled WGS sequence"/>
</dbReference>
<evidence type="ECO:0000313" key="2">
    <source>
        <dbReference type="EMBL" id="EMG24149.1"/>
    </source>
</evidence>
<protein>
    <recommendedName>
        <fullName evidence="1">Haem-binding domain-containing protein</fullName>
    </recommendedName>
</protein>
<sequence>MPPLDYILLHPSAKITEEELEVLKNWIQNLEEEYQKE</sequence>
<name>M3HIL2_LEPIT</name>
<dbReference type="InterPro" id="IPR025992">
    <property type="entry name" value="Haem-bd"/>
</dbReference>
<evidence type="ECO:0000313" key="3">
    <source>
        <dbReference type="Proteomes" id="UP000011778"/>
    </source>
</evidence>
<dbReference type="Pfam" id="PF14376">
    <property type="entry name" value="Haem_bd"/>
    <property type="match status" value="1"/>
</dbReference>
<accession>M3HIL2</accession>
<organism evidence="2 3">
    <name type="scientific">Leptospira interrogans serovar Copenhageni str. LT2050</name>
    <dbReference type="NCBI Taxonomy" id="1001598"/>
    <lineage>
        <taxon>Bacteria</taxon>
        <taxon>Pseudomonadati</taxon>
        <taxon>Spirochaetota</taxon>
        <taxon>Spirochaetia</taxon>
        <taxon>Leptospirales</taxon>
        <taxon>Leptospiraceae</taxon>
        <taxon>Leptospira</taxon>
    </lineage>
</organism>
<reference evidence="2 3" key="1">
    <citation type="submission" date="2013-02" db="EMBL/GenBank/DDBJ databases">
        <authorList>
            <person name="Harkins D.M."/>
            <person name="Durkin A.S."/>
            <person name="Brinkac L.M."/>
            <person name="Haft D.H."/>
            <person name="Selengut J.D."/>
            <person name="Sanka R."/>
            <person name="DePew J."/>
            <person name="Purushe J."/>
            <person name="Tulsiani S.M."/>
            <person name="Graham G.C."/>
            <person name="Burns M.-A."/>
            <person name="Dohnt M.F."/>
            <person name="Smythe L.D."/>
            <person name="McKay D.B."/>
            <person name="Craig S.B."/>
            <person name="Vinetz J.M."/>
            <person name="Sutton G.G."/>
            <person name="Nierman W.C."/>
            <person name="Fouts D.E."/>
        </authorList>
    </citation>
    <scope>NUCLEOTIDE SEQUENCE [LARGE SCALE GENOMIC DNA]</scope>
    <source>
        <strain evidence="2 3">LT2050</strain>
    </source>
</reference>
<gene>
    <name evidence="2" type="ORF">LEP1GSC150_0885</name>
</gene>
<evidence type="ECO:0000259" key="1">
    <source>
        <dbReference type="Pfam" id="PF14376"/>
    </source>
</evidence>
<proteinExistence type="predicted"/>
<feature type="domain" description="Haem-binding" evidence="1">
    <location>
        <begin position="1"/>
        <end position="28"/>
    </location>
</feature>
<dbReference type="EMBL" id="AFMD02000020">
    <property type="protein sequence ID" value="EMG24149.1"/>
    <property type="molecule type" value="Genomic_DNA"/>
</dbReference>
<comment type="caution">
    <text evidence="2">The sequence shown here is derived from an EMBL/GenBank/DDBJ whole genome shotgun (WGS) entry which is preliminary data.</text>
</comment>